<dbReference type="InterPro" id="IPR008972">
    <property type="entry name" value="Cupredoxin"/>
</dbReference>
<gene>
    <name evidence="7" type="ORF">QVD17_27624</name>
</gene>
<dbReference type="Pfam" id="PF02298">
    <property type="entry name" value="Cu_bind_like"/>
    <property type="match status" value="1"/>
</dbReference>
<dbReference type="EMBL" id="JAUHHV010000007">
    <property type="protein sequence ID" value="KAK1418479.1"/>
    <property type="molecule type" value="Genomic_DNA"/>
</dbReference>
<evidence type="ECO:0000256" key="4">
    <source>
        <dbReference type="SAM" id="Phobius"/>
    </source>
</evidence>
<evidence type="ECO:0000313" key="7">
    <source>
        <dbReference type="EMBL" id="KAK1418479.1"/>
    </source>
</evidence>
<dbReference type="AlphaFoldDB" id="A0AAD8K8V3"/>
<evidence type="ECO:0000256" key="2">
    <source>
        <dbReference type="ARBA" id="ARBA00023180"/>
    </source>
</evidence>
<feature type="transmembrane region" description="Helical" evidence="4">
    <location>
        <begin position="162"/>
        <end position="180"/>
    </location>
</feature>
<keyword evidence="4" id="KW-0812">Transmembrane</keyword>
<reference evidence="7" key="1">
    <citation type="journal article" date="2023" name="bioRxiv">
        <title>Improved chromosome-level genome assembly for marigold (Tagetes erecta).</title>
        <authorList>
            <person name="Jiang F."/>
            <person name="Yuan L."/>
            <person name="Wang S."/>
            <person name="Wang H."/>
            <person name="Xu D."/>
            <person name="Wang A."/>
            <person name="Fan W."/>
        </authorList>
    </citation>
    <scope>NUCLEOTIDE SEQUENCE</scope>
    <source>
        <strain evidence="7">WSJ</strain>
        <tissue evidence="7">Leaf</tissue>
    </source>
</reference>
<feature type="signal peptide" evidence="5">
    <location>
        <begin position="1"/>
        <end position="27"/>
    </location>
</feature>
<proteinExistence type="predicted"/>
<dbReference type="GO" id="GO:0046872">
    <property type="term" value="F:metal ion binding"/>
    <property type="evidence" value="ECO:0007669"/>
    <property type="project" value="UniProtKB-KW"/>
</dbReference>
<evidence type="ECO:0000256" key="3">
    <source>
        <dbReference type="SAM" id="MobiDB-lite"/>
    </source>
</evidence>
<name>A0AAD8K8V3_TARER</name>
<keyword evidence="4" id="KW-0472">Membrane</keyword>
<dbReference type="PANTHER" id="PTHR33021">
    <property type="entry name" value="BLUE COPPER PROTEIN"/>
    <property type="match status" value="1"/>
</dbReference>
<keyword evidence="4" id="KW-1133">Transmembrane helix</keyword>
<dbReference type="Proteomes" id="UP001229421">
    <property type="component" value="Unassembled WGS sequence"/>
</dbReference>
<dbReference type="PROSITE" id="PS51485">
    <property type="entry name" value="PHYTOCYANIN"/>
    <property type="match status" value="1"/>
</dbReference>
<dbReference type="SUPFAM" id="SSF49503">
    <property type="entry name" value="Cupredoxins"/>
    <property type="match status" value="1"/>
</dbReference>
<dbReference type="PANTHER" id="PTHR33021:SF325">
    <property type="entry name" value="PHYTOCYANIN DOMAIN-CONTAINING PROTEIN"/>
    <property type="match status" value="1"/>
</dbReference>
<sequence>MMEMNYHLVMPWIVVLSAIFLVRSSLAATYNVGDSTGWATPTGGDPYATWASQHTFVVGDVLVFSFISGSHTVANVTRSAFDGCNTGNPLSVQTNGPASFTIDTVGSHYFICTILNHCSLNQKLTITATASTTNAPSPRSPPRAPSPNFSPPLKNGVGAPAMANRTIYLMLMFIGFLLCLN</sequence>
<dbReference type="Gene3D" id="2.60.40.420">
    <property type="entry name" value="Cupredoxins - blue copper proteins"/>
    <property type="match status" value="1"/>
</dbReference>
<comment type="caution">
    <text evidence="7">The sequence shown here is derived from an EMBL/GenBank/DDBJ whole genome shotgun (WGS) entry which is preliminary data.</text>
</comment>
<dbReference type="GO" id="GO:0009055">
    <property type="term" value="F:electron transfer activity"/>
    <property type="evidence" value="ECO:0007669"/>
    <property type="project" value="InterPro"/>
</dbReference>
<dbReference type="GO" id="GO:0005886">
    <property type="term" value="C:plasma membrane"/>
    <property type="evidence" value="ECO:0007669"/>
    <property type="project" value="TreeGrafter"/>
</dbReference>
<evidence type="ECO:0000256" key="5">
    <source>
        <dbReference type="SAM" id="SignalP"/>
    </source>
</evidence>
<accession>A0AAD8K8V3</accession>
<feature type="domain" description="Phytocyanin" evidence="6">
    <location>
        <begin position="28"/>
        <end position="130"/>
    </location>
</feature>
<keyword evidence="1" id="KW-0479">Metal-binding</keyword>
<evidence type="ECO:0000313" key="8">
    <source>
        <dbReference type="Proteomes" id="UP001229421"/>
    </source>
</evidence>
<protein>
    <recommendedName>
        <fullName evidence="6">Phytocyanin domain-containing protein</fullName>
    </recommendedName>
</protein>
<organism evidence="7 8">
    <name type="scientific">Tagetes erecta</name>
    <name type="common">African marigold</name>
    <dbReference type="NCBI Taxonomy" id="13708"/>
    <lineage>
        <taxon>Eukaryota</taxon>
        <taxon>Viridiplantae</taxon>
        <taxon>Streptophyta</taxon>
        <taxon>Embryophyta</taxon>
        <taxon>Tracheophyta</taxon>
        <taxon>Spermatophyta</taxon>
        <taxon>Magnoliopsida</taxon>
        <taxon>eudicotyledons</taxon>
        <taxon>Gunneridae</taxon>
        <taxon>Pentapetalae</taxon>
        <taxon>asterids</taxon>
        <taxon>campanulids</taxon>
        <taxon>Asterales</taxon>
        <taxon>Asteraceae</taxon>
        <taxon>Asteroideae</taxon>
        <taxon>Heliantheae alliance</taxon>
        <taxon>Tageteae</taxon>
        <taxon>Tagetes</taxon>
    </lineage>
</organism>
<evidence type="ECO:0000259" key="6">
    <source>
        <dbReference type="PROSITE" id="PS51485"/>
    </source>
</evidence>
<feature type="compositionally biased region" description="Pro residues" evidence="3">
    <location>
        <begin position="138"/>
        <end position="150"/>
    </location>
</feature>
<keyword evidence="5" id="KW-0732">Signal</keyword>
<dbReference type="InterPro" id="IPR003245">
    <property type="entry name" value="Phytocyanin_dom"/>
</dbReference>
<feature type="region of interest" description="Disordered" evidence="3">
    <location>
        <begin position="131"/>
        <end position="152"/>
    </location>
</feature>
<dbReference type="InterPro" id="IPR039391">
    <property type="entry name" value="Phytocyanin-like"/>
</dbReference>
<dbReference type="FunFam" id="2.60.40.420:FF:000003">
    <property type="entry name" value="Blue copper"/>
    <property type="match status" value="1"/>
</dbReference>
<feature type="chain" id="PRO_5042006561" description="Phytocyanin domain-containing protein" evidence="5">
    <location>
        <begin position="28"/>
        <end position="181"/>
    </location>
</feature>
<keyword evidence="8" id="KW-1185">Reference proteome</keyword>
<keyword evidence="2" id="KW-0325">Glycoprotein</keyword>
<evidence type="ECO:0000256" key="1">
    <source>
        <dbReference type="ARBA" id="ARBA00022723"/>
    </source>
</evidence>